<evidence type="ECO:0000313" key="1">
    <source>
        <dbReference type="EMBL" id="SAK83571.1"/>
    </source>
</evidence>
<dbReference type="Proteomes" id="UP000054596">
    <property type="component" value="Unassembled WGS sequence"/>
</dbReference>
<dbReference type="STRING" id="1777143.AWB82_05599"/>
<sequence length="64" mass="6985">MHDEYDNDKITLLAVPPSKGLEWSGKLFVGTEEIGDLFGQALSDLEDAANELGFPPDHIRVANS</sequence>
<protein>
    <submittedName>
        <fullName evidence="1">Uncharacterized protein</fullName>
    </submittedName>
</protein>
<dbReference type="AlphaFoldDB" id="A0A158CMQ4"/>
<accession>A0A158CMQ4</accession>
<proteinExistence type="predicted"/>
<keyword evidence="2" id="KW-1185">Reference proteome</keyword>
<dbReference type="RefSeq" id="WP_086972586.1">
    <property type="nucleotide sequence ID" value="NZ_FCOJ02000053.1"/>
</dbReference>
<comment type="caution">
    <text evidence="1">The sequence shown here is derived from an EMBL/GenBank/DDBJ whole genome shotgun (WGS) entry which is preliminary data.</text>
</comment>
<gene>
    <name evidence="1" type="ORF">AWB82_05599</name>
</gene>
<dbReference type="OrthoDB" id="9134325at2"/>
<dbReference type="EMBL" id="FCOJ02000053">
    <property type="protein sequence ID" value="SAK83571.1"/>
    <property type="molecule type" value="Genomic_DNA"/>
</dbReference>
<name>A0A158CMQ4_9BURK</name>
<reference evidence="1" key="1">
    <citation type="submission" date="2016-01" db="EMBL/GenBank/DDBJ databases">
        <authorList>
            <person name="Peeters C."/>
        </authorList>
    </citation>
    <scope>NUCLEOTIDE SEQUENCE [LARGE SCALE GENOMIC DNA]</scope>
    <source>
        <strain evidence="1">LMG 29325</strain>
    </source>
</reference>
<organism evidence="1 2">
    <name type="scientific">Caballeronia glebae</name>
    <dbReference type="NCBI Taxonomy" id="1777143"/>
    <lineage>
        <taxon>Bacteria</taxon>
        <taxon>Pseudomonadati</taxon>
        <taxon>Pseudomonadota</taxon>
        <taxon>Betaproteobacteria</taxon>
        <taxon>Burkholderiales</taxon>
        <taxon>Burkholderiaceae</taxon>
        <taxon>Caballeronia</taxon>
    </lineage>
</organism>
<evidence type="ECO:0000313" key="2">
    <source>
        <dbReference type="Proteomes" id="UP000054596"/>
    </source>
</evidence>